<protein>
    <submittedName>
        <fullName evidence="4">TetR/AcrR family transcriptional regulator</fullName>
    </submittedName>
</protein>
<comment type="caution">
    <text evidence="4">The sequence shown here is derived from an EMBL/GenBank/DDBJ whole genome shotgun (WGS) entry which is preliminary data.</text>
</comment>
<evidence type="ECO:0000256" key="2">
    <source>
        <dbReference type="PROSITE-ProRule" id="PRU00335"/>
    </source>
</evidence>
<dbReference type="EMBL" id="JBHSTQ010000005">
    <property type="protein sequence ID" value="MFC6386245.1"/>
    <property type="molecule type" value="Genomic_DNA"/>
</dbReference>
<evidence type="ECO:0000313" key="5">
    <source>
        <dbReference type="Proteomes" id="UP001596267"/>
    </source>
</evidence>
<dbReference type="Pfam" id="PF00440">
    <property type="entry name" value="TetR_N"/>
    <property type="match status" value="1"/>
</dbReference>
<dbReference type="Proteomes" id="UP001596267">
    <property type="component" value="Unassembled WGS sequence"/>
</dbReference>
<dbReference type="PANTHER" id="PTHR30328">
    <property type="entry name" value="TRANSCRIPTIONAL REPRESSOR"/>
    <property type="match status" value="1"/>
</dbReference>
<keyword evidence="1 2" id="KW-0238">DNA-binding</keyword>
<dbReference type="PRINTS" id="PR00455">
    <property type="entry name" value="HTHTETR"/>
</dbReference>
<accession>A0ABW1WGI9</accession>
<feature type="DNA-binding region" description="H-T-H motif" evidence="2">
    <location>
        <begin position="26"/>
        <end position="45"/>
    </location>
</feature>
<proteinExistence type="predicted"/>
<dbReference type="SUPFAM" id="SSF46689">
    <property type="entry name" value="Homeodomain-like"/>
    <property type="match status" value="1"/>
</dbReference>
<dbReference type="InterPro" id="IPR050109">
    <property type="entry name" value="HTH-type_TetR-like_transc_reg"/>
</dbReference>
<dbReference type="PROSITE" id="PS50977">
    <property type="entry name" value="HTH_TETR_2"/>
    <property type="match status" value="1"/>
</dbReference>
<feature type="domain" description="HTH tetR-type" evidence="3">
    <location>
        <begin position="3"/>
        <end position="63"/>
    </location>
</feature>
<sequence>MEESKEHAILIAAIHEFAVKGYAQASTNQIAQSAGASKGLIFHYYGYKEKLFEESVNYALDFSMKALDFKKWDLSDDLMEKLKGYCEQELLFCKNYPDFYQLIVQAFTRPPKQLTDKMGRLFKDLQLMVPQFINQMINALDLKDDVDTKTLQHVLFSHYQYYSSQAMDHLKKHPETTIDELRPFINQYLAMNAMSLRGLQKHDK</sequence>
<evidence type="ECO:0000313" key="4">
    <source>
        <dbReference type="EMBL" id="MFC6386245.1"/>
    </source>
</evidence>
<evidence type="ECO:0000256" key="1">
    <source>
        <dbReference type="ARBA" id="ARBA00023125"/>
    </source>
</evidence>
<organism evidence="4 5">
    <name type="scientific">Sporolactobacillus kofuensis</name>
    <dbReference type="NCBI Taxonomy" id="269672"/>
    <lineage>
        <taxon>Bacteria</taxon>
        <taxon>Bacillati</taxon>
        <taxon>Bacillota</taxon>
        <taxon>Bacilli</taxon>
        <taxon>Bacillales</taxon>
        <taxon>Sporolactobacillaceae</taxon>
        <taxon>Sporolactobacillus</taxon>
    </lineage>
</organism>
<dbReference type="InterPro" id="IPR001647">
    <property type="entry name" value="HTH_TetR"/>
</dbReference>
<reference evidence="5" key="1">
    <citation type="journal article" date="2019" name="Int. J. Syst. Evol. Microbiol.">
        <title>The Global Catalogue of Microorganisms (GCM) 10K type strain sequencing project: providing services to taxonomists for standard genome sequencing and annotation.</title>
        <authorList>
            <consortium name="The Broad Institute Genomics Platform"/>
            <consortium name="The Broad Institute Genome Sequencing Center for Infectious Disease"/>
            <person name="Wu L."/>
            <person name="Ma J."/>
        </authorList>
    </citation>
    <scope>NUCLEOTIDE SEQUENCE [LARGE SCALE GENOMIC DNA]</scope>
    <source>
        <strain evidence="5">CCUG 42001</strain>
    </source>
</reference>
<dbReference type="Gene3D" id="1.10.357.10">
    <property type="entry name" value="Tetracycline Repressor, domain 2"/>
    <property type="match status" value="1"/>
</dbReference>
<keyword evidence="5" id="KW-1185">Reference proteome</keyword>
<name>A0ABW1WGI9_9BACL</name>
<dbReference type="InterPro" id="IPR009057">
    <property type="entry name" value="Homeodomain-like_sf"/>
</dbReference>
<dbReference type="PANTHER" id="PTHR30328:SF54">
    <property type="entry name" value="HTH-TYPE TRANSCRIPTIONAL REPRESSOR SCO4008"/>
    <property type="match status" value="1"/>
</dbReference>
<evidence type="ECO:0000259" key="3">
    <source>
        <dbReference type="PROSITE" id="PS50977"/>
    </source>
</evidence>
<dbReference type="Gene3D" id="1.10.10.60">
    <property type="entry name" value="Homeodomain-like"/>
    <property type="match status" value="1"/>
</dbReference>
<dbReference type="InterPro" id="IPR036271">
    <property type="entry name" value="Tet_transcr_reg_TetR-rel_C_sf"/>
</dbReference>
<dbReference type="SUPFAM" id="SSF48498">
    <property type="entry name" value="Tetracyclin repressor-like, C-terminal domain"/>
    <property type="match status" value="1"/>
</dbReference>
<gene>
    <name evidence="4" type="ORF">ACFP7A_06510</name>
</gene>
<dbReference type="RefSeq" id="WP_253053559.1">
    <property type="nucleotide sequence ID" value="NZ_JAMXWN010000004.1"/>
</dbReference>